<organism evidence="1 2">
    <name type="scientific">Lasiodiplodia mahajangana</name>
    <dbReference type="NCBI Taxonomy" id="1108764"/>
    <lineage>
        <taxon>Eukaryota</taxon>
        <taxon>Fungi</taxon>
        <taxon>Dikarya</taxon>
        <taxon>Ascomycota</taxon>
        <taxon>Pezizomycotina</taxon>
        <taxon>Dothideomycetes</taxon>
        <taxon>Dothideomycetes incertae sedis</taxon>
        <taxon>Botryosphaeriales</taxon>
        <taxon>Botryosphaeriaceae</taxon>
        <taxon>Lasiodiplodia</taxon>
    </lineage>
</organism>
<dbReference type="Proteomes" id="UP001153332">
    <property type="component" value="Unassembled WGS sequence"/>
</dbReference>
<comment type="caution">
    <text evidence="1">The sequence shown here is derived from an EMBL/GenBank/DDBJ whole genome shotgun (WGS) entry which is preliminary data.</text>
</comment>
<accession>A0ACC2JH68</accession>
<proteinExistence type="predicted"/>
<keyword evidence="2" id="KW-1185">Reference proteome</keyword>
<dbReference type="EMBL" id="JAPUUL010001690">
    <property type="protein sequence ID" value="KAJ8126801.1"/>
    <property type="molecule type" value="Genomic_DNA"/>
</dbReference>
<protein>
    <submittedName>
        <fullName evidence="1">Uncharacterized protein</fullName>
    </submittedName>
</protein>
<gene>
    <name evidence="1" type="ORF">O1611_g6837</name>
</gene>
<evidence type="ECO:0000313" key="2">
    <source>
        <dbReference type="Proteomes" id="UP001153332"/>
    </source>
</evidence>
<reference evidence="1" key="1">
    <citation type="submission" date="2022-12" db="EMBL/GenBank/DDBJ databases">
        <title>Genome Sequence of Lasiodiplodia mahajangana.</title>
        <authorList>
            <person name="Buettner E."/>
        </authorList>
    </citation>
    <scope>NUCLEOTIDE SEQUENCE</scope>
    <source>
        <strain evidence="1">VT137</strain>
    </source>
</reference>
<evidence type="ECO:0000313" key="1">
    <source>
        <dbReference type="EMBL" id="KAJ8126801.1"/>
    </source>
</evidence>
<name>A0ACC2JH68_9PEZI</name>
<sequence>MADIKAYLGSKVAENLQSYFDLLYPDVFSTPTALMTYLHNYYYDVNAFNKFKQTFKTFHIEDGPKKYLLDKFSEFKNEFVRLAEETKLAKAQWMDNFKNQLSVRLNTETTFEYLKTRATFDLYTKYCTQIAHILSTGDKKRATARKDKDKGKELVKS</sequence>